<reference evidence="17" key="1">
    <citation type="submission" date="2014-10" db="EMBL/GenBank/DDBJ databases">
        <authorList>
            <person name="King R."/>
        </authorList>
    </citation>
    <scope>NUCLEOTIDE SEQUENCE [LARGE SCALE GENOMIC DNA]</scope>
    <source>
        <strain evidence="17">A3/5</strain>
    </source>
</reference>
<evidence type="ECO:0000313" key="16">
    <source>
        <dbReference type="EMBL" id="CEI39935.1"/>
    </source>
</evidence>
<accession>A0A2L2SVW9</accession>
<evidence type="ECO:0000256" key="12">
    <source>
        <dbReference type="ARBA" id="ARBA00042017"/>
    </source>
</evidence>
<comment type="similarity">
    <text evidence="4 13">Belongs to the peptidase M14 family.</text>
</comment>
<dbReference type="Gene3D" id="3.40.630.10">
    <property type="entry name" value="Zn peptidases"/>
    <property type="match status" value="1"/>
</dbReference>
<protein>
    <recommendedName>
        <fullName evidence="12">Carboxypeptidase M14B</fullName>
    </recommendedName>
    <alternativeName>
        <fullName evidence="11">Carboxypeptidase MCPB</fullName>
    </alternativeName>
</protein>
<dbReference type="EMBL" id="LN649232">
    <property type="protein sequence ID" value="CEI39935.1"/>
    <property type="molecule type" value="Genomic_DNA"/>
</dbReference>
<keyword evidence="17" id="KW-1185">Reference proteome</keyword>
<comment type="function">
    <text evidence="2">Extracellular metalloprotease that contributes to pathogenicity.</text>
</comment>
<feature type="domain" description="Peptidase M14" evidence="15">
    <location>
        <begin position="65"/>
        <end position="352"/>
    </location>
</feature>
<proteinExistence type="inferred from homology"/>
<dbReference type="OrthoDB" id="3626597at2759"/>
<dbReference type="PROSITE" id="PS52035">
    <property type="entry name" value="PEPTIDASE_M14"/>
    <property type="match status" value="1"/>
</dbReference>
<dbReference type="Pfam" id="PF00246">
    <property type="entry name" value="Peptidase_M14"/>
    <property type="match status" value="1"/>
</dbReference>
<evidence type="ECO:0000256" key="1">
    <source>
        <dbReference type="ARBA" id="ARBA00001947"/>
    </source>
</evidence>
<evidence type="ECO:0000256" key="9">
    <source>
        <dbReference type="ARBA" id="ARBA00023026"/>
    </source>
</evidence>
<evidence type="ECO:0000256" key="6">
    <source>
        <dbReference type="ARBA" id="ARBA00022670"/>
    </source>
</evidence>
<feature type="signal peptide" evidence="14">
    <location>
        <begin position="1"/>
        <end position="15"/>
    </location>
</feature>
<evidence type="ECO:0000256" key="2">
    <source>
        <dbReference type="ARBA" id="ARBA00003091"/>
    </source>
</evidence>
<dbReference type="GO" id="GO:0004181">
    <property type="term" value="F:metallocarboxypeptidase activity"/>
    <property type="evidence" value="ECO:0007669"/>
    <property type="project" value="InterPro"/>
</dbReference>
<dbReference type="GO" id="GO:0005576">
    <property type="term" value="C:extracellular region"/>
    <property type="evidence" value="ECO:0007669"/>
    <property type="project" value="UniProtKB-SubCell"/>
</dbReference>
<name>A0A2L2SVW9_9HYPO</name>
<evidence type="ECO:0000256" key="13">
    <source>
        <dbReference type="PROSITE-ProRule" id="PRU01379"/>
    </source>
</evidence>
<keyword evidence="7 14" id="KW-0732">Signal</keyword>
<keyword evidence="5" id="KW-0964">Secreted</keyword>
<keyword evidence="9" id="KW-0843">Virulence</keyword>
<keyword evidence="8" id="KW-0378">Hydrolase</keyword>
<evidence type="ECO:0000256" key="14">
    <source>
        <dbReference type="SAM" id="SignalP"/>
    </source>
</evidence>
<evidence type="ECO:0000256" key="10">
    <source>
        <dbReference type="ARBA" id="ARBA00023180"/>
    </source>
</evidence>
<organism evidence="16 17">
    <name type="scientific">Fusarium venenatum</name>
    <dbReference type="NCBI Taxonomy" id="56646"/>
    <lineage>
        <taxon>Eukaryota</taxon>
        <taxon>Fungi</taxon>
        <taxon>Dikarya</taxon>
        <taxon>Ascomycota</taxon>
        <taxon>Pezizomycotina</taxon>
        <taxon>Sordariomycetes</taxon>
        <taxon>Hypocreomycetidae</taxon>
        <taxon>Hypocreales</taxon>
        <taxon>Nectriaceae</taxon>
        <taxon>Fusarium</taxon>
    </lineage>
</organism>
<dbReference type="InterPro" id="IPR000834">
    <property type="entry name" value="Peptidase_M14"/>
</dbReference>
<evidence type="ECO:0000256" key="11">
    <source>
        <dbReference type="ARBA" id="ARBA00041263"/>
    </source>
</evidence>
<comment type="subcellular location">
    <subcellularLocation>
        <location evidence="3">Secreted</location>
    </subcellularLocation>
</comment>
<keyword evidence="10" id="KW-0325">Glycoprotein</keyword>
<sequence>MHFLTVATLVGGATAQIKYAGNQVPFVKESEQIASNFPDVDDDLYSPVFLDPDHIPKGFANGTAAPNPQQYLEQFLWTLAAKNDWMTYHNPTFKSEEGRSIPYVVLSSSKSLLQETPFASSNATNKVRVWLQGGVHGNEPAGEEALLALLGKMDAEPEWTASILEKLDIMILPRYSPDGSAYFQRTLATSFDPNRDHTKMASQQTIDVKALNLKFNAHVHLDCHETNAVRRLTYNNKTYIPAQDDQFSAFKNPNVHKDIRSLAESLFVPKVQSALKDKNFTTSGYVVAFQEEGEEDIRLQDFVTDTRGEVTVYMGQGLAFLSETRGIGIGNQYFKRRTAAGLTAALTLVQTAADNAELIYDTVEAARADFITNDQEIVVRDQPRWTNGTWNYIDVETGEYTEVPVIFGNNTPPASNLTRSRPEAYIFSRAWSSAANKLRAVGLTVNELAVDFEGEVEAYNITEATIATTKYEGNVLTTVNTELFTKKMKFPAGSYWVSTRQQYAAQAFVRLEPENPDGFATFNIFPVSTGDEYQVYRIPA</sequence>
<dbReference type="GO" id="GO:0008270">
    <property type="term" value="F:zinc ion binding"/>
    <property type="evidence" value="ECO:0007669"/>
    <property type="project" value="InterPro"/>
</dbReference>
<evidence type="ECO:0000259" key="15">
    <source>
        <dbReference type="PROSITE" id="PS52035"/>
    </source>
</evidence>
<evidence type="ECO:0000256" key="8">
    <source>
        <dbReference type="ARBA" id="ARBA00022801"/>
    </source>
</evidence>
<dbReference type="SUPFAM" id="SSF53187">
    <property type="entry name" value="Zn-dependent exopeptidases"/>
    <property type="match status" value="1"/>
</dbReference>
<dbReference type="Proteomes" id="UP000245910">
    <property type="component" value="Chromosome IIII"/>
</dbReference>
<evidence type="ECO:0000256" key="5">
    <source>
        <dbReference type="ARBA" id="ARBA00022525"/>
    </source>
</evidence>
<comment type="cofactor">
    <cofactor evidence="1">
        <name>Zn(2+)</name>
        <dbReference type="ChEBI" id="CHEBI:29105"/>
    </cofactor>
</comment>
<dbReference type="GO" id="GO:0006508">
    <property type="term" value="P:proteolysis"/>
    <property type="evidence" value="ECO:0007669"/>
    <property type="project" value="UniProtKB-KW"/>
</dbReference>
<dbReference type="AlphaFoldDB" id="A0A2L2SVW9"/>
<evidence type="ECO:0000313" key="17">
    <source>
        <dbReference type="Proteomes" id="UP000245910"/>
    </source>
</evidence>
<evidence type="ECO:0000256" key="3">
    <source>
        <dbReference type="ARBA" id="ARBA00004613"/>
    </source>
</evidence>
<dbReference type="PANTHER" id="PTHR11705">
    <property type="entry name" value="PROTEASE FAMILY M14 CARBOXYPEPTIDASE A,B"/>
    <property type="match status" value="1"/>
</dbReference>
<evidence type="ECO:0000256" key="4">
    <source>
        <dbReference type="ARBA" id="ARBA00005988"/>
    </source>
</evidence>
<feature type="active site" description="Proton donor/acceptor" evidence="13">
    <location>
        <position position="323"/>
    </location>
</feature>
<dbReference type="PANTHER" id="PTHR11705:SF83">
    <property type="entry name" value="INACTIVE METALLOCARBOXYPEPTIDASE ECM14"/>
    <property type="match status" value="1"/>
</dbReference>
<evidence type="ECO:0000256" key="7">
    <source>
        <dbReference type="ARBA" id="ARBA00022729"/>
    </source>
</evidence>
<keyword evidence="6" id="KW-0645">Protease</keyword>
<dbReference type="STRING" id="56646.A0A2L2SVW9"/>
<feature type="chain" id="PRO_5015005498" description="Carboxypeptidase M14B" evidence="14">
    <location>
        <begin position="16"/>
        <end position="540"/>
    </location>
</feature>